<dbReference type="SUPFAM" id="SSF103481">
    <property type="entry name" value="Multidrug resistance efflux transporter EmrE"/>
    <property type="match status" value="2"/>
</dbReference>
<feature type="transmembrane region" description="Helical" evidence="2">
    <location>
        <begin position="1400"/>
        <end position="1417"/>
    </location>
</feature>
<dbReference type="Gene3D" id="1.25.40.10">
    <property type="entry name" value="Tetratricopeptide repeat domain"/>
    <property type="match status" value="1"/>
</dbReference>
<dbReference type="EMBL" id="CAJNIZ010030380">
    <property type="protein sequence ID" value="CAE7523331.1"/>
    <property type="molecule type" value="Genomic_DNA"/>
</dbReference>
<feature type="coiled-coil region" evidence="1">
    <location>
        <begin position="67"/>
        <end position="140"/>
    </location>
</feature>
<protein>
    <submittedName>
        <fullName evidence="4">Sam protein</fullName>
    </submittedName>
</protein>
<keyword evidence="2" id="KW-0812">Transmembrane</keyword>
<dbReference type="InterPro" id="IPR037185">
    <property type="entry name" value="EmrE-like"/>
</dbReference>
<feature type="coiled-coil region" evidence="1">
    <location>
        <begin position="176"/>
        <end position="308"/>
    </location>
</feature>
<feature type="transmembrane region" description="Helical" evidence="2">
    <location>
        <begin position="1238"/>
        <end position="1265"/>
    </location>
</feature>
<proteinExistence type="predicted"/>
<organism evidence="4 5">
    <name type="scientific">Symbiodinium pilosum</name>
    <name type="common">Dinoflagellate</name>
    <dbReference type="NCBI Taxonomy" id="2952"/>
    <lineage>
        <taxon>Eukaryota</taxon>
        <taxon>Sar</taxon>
        <taxon>Alveolata</taxon>
        <taxon>Dinophyceae</taxon>
        <taxon>Suessiales</taxon>
        <taxon>Symbiodiniaceae</taxon>
        <taxon>Symbiodinium</taxon>
    </lineage>
</organism>
<feature type="transmembrane region" description="Helical" evidence="2">
    <location>
        <begin position="1423"/>
        <end position="1441"/>
    </location>
</feature>
<dbReference type="Pfam" id="PF00892">
    <property type="entry name" value="EamA"/>
    <property type="match status" value="2"/>
</dbReference>
<evidence type="ECO:0000256" key="1">
    <source>
        <dbReference type="SAM" id="Coils"/>
    </source>
</evidence>
<dbReference type="SMART" id="SM00317">
    <property type="entry name" value="SET"/>
    <property type="match status" value="1"/>
</dbReference>
<sequence>MPSKSEADTFLEDLPPALNAHIVRYNVKKFSGGREDLLPDDIDDPELLLRAVVRKFSAECSAAKSQQYRAEAEADKLKRQVEILEEAQAVAKEKEAKFANPERKLAKAAQSELFSERMTIRRLQKELRIVKEMLKESEDTFTQLYEELVTTRRQDQELEGLQNGLENRARMAVVALAEERSKVQEKTEVAKTLKARVQELEANEGDAARKKAIAERRIVVLNREIEQLQQDVKRIEGKYQEGVEVTVILEERCREEEAKLKEEIAKVEVLTAQIAEEKKWSSILKQDLAKAQAEIEGITDEKHSLFKENKSLDKKGIMEGKRAREAEAEAKKVRELLVDSSSSLVMTTHELGDEKKRVSELERELEETRKTLKEYQDLAATRKSLLESAEKEAVELSNQLHDAEAREYSLTRELKKMKVSLSQSMDREKDADAEVVRVASSLDMSQREFRTLQSEVGDKDSSIDLLRSQLQDSKELVRIYRLRGDDLEKDLKASQQRVTESQDREYLRKVECDRLKEKLAKEQDVVLDLSEKVELMSSQIKESQAAYKEVIQQEAVLKEEVQRYQEKLQDATERGDVLEKGLKAVEGEREVYKGQTSVLREDLLDKQTKLRSTHKDLSMTAVDLESLKESHEGMAEDLKKSKKMHAEAALRVETLEKECQEIRAQLEVKEKQAARLEVVVEELNVKLEDAILDYTEERKQAKDFAEKLHQKDSKVKKIETEATFSKDSVQRLCGDIKQFQEREAQLKAKIGSLEGDINQWKERLEESRSEVAELKDVNWRIAEDLQKSKVSLRDVEAMVKKTTTELKSGKGRMAEAEAAGPGQVMCRPCPLMCKWKWDLLVPQSLQALVQAEAREKEAPPYFAMSWDARWKLERLSSSWPKAKAHHTVLTHWQRWETSSQELLCRPGHLIGSHFEAINQAKLLAGGRHEKIDAATGKRRLMTGWLAGMMFGPLRLVGAAFAIRRSAFPDASQPWTMDGANCVDVASVVIAAVDVAPAESQPCIQTLRRILVHWLTPPPEDKGVAEKATALKSGNAEGNAAYNIGCANGCRLARLGSVSQYMGPSFRFQLVSAAWLNPAQDSGPRKILTQLMASMTDSKRPRRSRSSAAAAVAASLIGALALDAFELAFSAPQTPPRATFGQPARRLSHPVTSAAAASQSEMSASQVYFTGIGWYLMHFVVSIGNDGIMKFLGENLPPFQIVFLRFAAAALVLLPVLAIQGKSAFKSARLSMHAGRGALLALGIGLWCYGLSIMPFASCVVINNTMPFFKMLFAQLILGEKVGKQRWLASLAGFIGCVIVFNPTAATFKPESLVLLLSACCFAMLDIFNKKYTTSETVTSMLFYGALATAAISAVRAIPAWVPVTGSQMALIGCLGVGANFLLFCLLRAFKYVDASATCPYRYTEFVLSAIVGFFLFKEMPSKSTFFGSCIILPSVIYTALVESREANQEQKSEDKVEDSPDKKLAKLLLLWSYTAGKRAVEAEAAKACVWGPALWSTIHRSFSDAGPQKEVLEPWKERLNERPFRLQDIPGRGLGAVATKDLQPGDVVLLERPILAVRSDEKGDEWNHELHSQYKALSDEGQSEVWKLHDACLQKPEKSLEGILFTNCIGRDQTVRFDAAVCLELSRFNHGCCPNLEQSWDEDAGHARLVAAHPVKAGEELFTHYVELRLPREERRQRLHESYGFWCTCPTCSQSDFAESDKRRTEMRRLDANLRKDQVSNLERGERLVKKLLKLYDQEGLGMFSWRKMHCLSGMECALRRGDLPVAIQWARKAHEHARLAHGPEHRDTRWCAELMKDPSSHPAFEYRSQNVKNWATYVLVLTLVLVVYTFMYD</sequence>
<dbReference type="Pfam" id="PF00856">
    <property type="entry name" value="SET"/>
    <property type="match status" value="1"/>
</dbReference>
<feature type="transmembrane region" description="Helical" evidence="2">
    <location>
        <begin position="1367"/>
        <end position="1388"/>
    </location>
</feature>
<dbReference type="InterPro" id="IPR011990">
    <property type="entry name" value="TPR-like_helical_dom_sf"/>
</dbReference>
<accession>A0A812TH23</accession>
<dbReference type="InterPro" id="IPR046341">
    <property type="entry name" value="SET_dom_sf"/>
</dbReference>
<dbReference type="PROSITE" id="PS50280">
    <property type="entry name" value="SET"/>
    <property type="match status" value="1"/>
</dbReference>
<name>A0A812TH23_SYMPI</name>
<reference evidence="4" key="1">
    <citation type="submission" date="2021-02" db="EMBL/GenBank/DDBJ databases">
        <authorList>
            <person name="Dougan E. K."/>
            <person name="Rhodes N."/>
            <person name="Thang M."/>
            <person name="Chan C."/>
        </authorList>
    </citation>
    <scope>NUCLEOTIDE SEQUENCE</scope>
</reference>
<keyword evidence="2" id="KW-0472">Membrane</keyword>
<feature type="transmembrane region" description="Helical" evidence="2">
    <location>
        <begin position="1815"/>
        <end position="1833"/>
    </location>
</feature>
<dbReference type="InterPro" id="IPR001214">
    <property type="entry name" value="SET_dom"/>
</dbReference>
<dbReference type="Proteomes" id="UP000649617">
    <property type="component" value="Unassembled WGS sequence"/>
</dbReference>
<evidence type="ECO:0000259" key="3">
    <source>
        <dbReference type="PROSITE" id="PS50280"/>
    </source>
</evidence>
<dbReference type="SUPFAM" id="SSF82199">
    <property type="entry name" value="SET domain"/>
    <property type="match status" value="1"/>
</dbReference>
<dbReference type="SUPFAM" id="SSF57997">
    <property type="entry name" value="Tropomyosin"/>
    <property type="match status" value="2"/>
</dbReference>
<evidence type="ECO:0000313" key="4">
    <source>
        <dbReference type="EMBL" id="CAE7523331.1"/>
    </source>
</evidence>
<feature type="transmembrane region" description="Helical" evidence="2">
    <location>
        <begin position="1166"/>
        <end position="1188"/>
    </location>
</feature>
<comment type="caution">
    <text evidence="4">The sequence shown here is derived from an EMBL/GenBank/DDBJ whole genome shotgun (WGS) entry which is preliminary data.</text>
</comment>
<feature type="transmembrane region" description="Helical" evidence="2">
    <location>
        <begin position="1286"/>
        <end position="1305"/>
    </location>
</feature>
<gene>
    <name evidence="4" type="primary">sam</name>
    <name evidence="4" type="ORF">SPIL2461_LOCUS13720</name>
</gene>
<dbReference type="OrthoDB" id="427010at2759"/>
<evidence type="ECO:0000256" key="2">
    <source>
        <dbReference type="SAM" id="Phobius"/>
    </source>
</evidence>
<dbReference type="InterPro" id="IPR053185">
    <property type="entry name" value="SET_domain_protein"/>
</dbReference>
<dbReference type="Gene3D" id="1.10.3730.20">
    <property type="match status" value="1"/>
</dbReference>
<feature type="transmembrane region" description="Helical" evidence="2">
    <location>
        <begin position="1200"/>
        <end position="1218"/>
    </location>
</feature>
<dbReference type="Gene3D" id="2.170.270.10">
    <property type="entry name" value="SET domain"/>
    <property type="match status" value="1"/>
</dbReference>
<feature type="coiled-coil region" evidence="1">
    <location>
        <begin position="351"/>
        <end position="406"/>
    </location>
</feature>
<dbReference type="PANTHER" id="PTHR47332:SF4">
    <property type="entry name" value="SET DOMAIN-CONTAINING PROTEIN 5"/>
    <property type="match status" value="1"/>
</dbReference>
<dbReference type="InterPro" id="IPR000620">
    <property type="entry name" value="EamA_dom"/>
</dbReference>
<keyword evidence="1" id="KW-0175">Coiled coil</keyword>
<dbReference type="CDD" id="cd20071">
    <property type="entry name" value="SET_SMYD"/>
    <property type="match status" value="1"/>
</dbReference>
<evidence type="ECO:0000313" key="5">
    <source>
        <dbReference type="Proteomes" id="UP000649617"/>
    </source>
</evidence>
<feature type="domain" description="SET" evidence="3">
    <location>
        <begin position="1522"/>
        <end position="1666"/>
    </location>
</feature>
<keyword evidence="2" id="KW-1133">Transmembrane helix</keyword>
<dbReference type="GO" id="GO:0016020">
    <property type="term" value="C:membrane"/>
    <property type="evidence" value="ECO:0007669"/>
    <property type="project" value="InterPro"/>
</dbReference>
<feature type="coiled-coil region" evidence="1">
    <location>
        <begin position="638"/>
        <end position="700"/>
    </location>
</feature>
<feature type="transmembrane region" description="Helical" evidence="2">
    <location>
        <begin position="941"/>
        <end position="962"/>
    </location>
</feature>
<feature type="transmembrane region" description="Helical" evidence="2">
    <location>
        <begin position="1311"/>
        <end position="1328"/>
    </location>
</feature>
<keyword evidence="5" id="KW-1185">Reference proteome</keyword>
<feature type="coiled-coil region" evidence="1">
    <location>
        <begin position="484"/>
        <end position="581"/>
    </location>
</feature>
<feature type="transmembrane region" description="Helical" evidence="2">
    <location>
        <begin position="1340"/>
        <end position="1361"/>
    </location>
</feature>
<dbReference type="PANTHER" id="PTHR47332">
    <property type="entry name" value="SET DOMAIN-CONTAINING PROTEIN 5"/>
    <property type="match status" value="1"/>
</dbReference>
<feature type="transmembrane region" description="Helical" evidence="2">
    <location>
        <begin position="1107"/>
        <end position="1128"/>
    </location>
</feature>
<feature type="coiled-coil region" evidence="1">
    <location>
        <begin position="729"/>
        <end position="777"/>
    </location>
</feature>